<name>A0A2I0TZD1_LIMLA</name>
<protein>
    <recommendedName>
        <fullName evidence="3">Rna-directed dna polymerase from mobile element jockey-like</fullName>
    </recommendedName>
</protein>
<sequence>MKEDFPLVEEDQVREQLSKLDIHKPMGLDGMHPRVLRELAEVTAGPLSTIFEKSWRTREVPEDWRKANVTPVFKKARRRTWETTGRSASPLSVLGQVLFNILINDLDEGMECTFSKFADDTKLGGMADTPEGCATIQQDLDRLES</sequence>
<dbReference type="AlphaFoldDB" id="A0A2I0TZD1"/>
<dbReference type="PANTHER" id="PTHR33332">
    <property type="entry name" value="REVERSE TRANSCRIPTASE DOMAIN-CONTAINING PROTEIN"/>
    <property type="match status" value="1"/>
</dbReference>
<dbReference type="EMBL" id="KZ506551">
    <property type="protein sequence ID" value="PKU39174.1"/>
    <property type="molecule type" value="Genomic_DNA"/>
</dbReference>
<organism evidence="1 2">
    <name type="scientific">Limosa lapponica baueri</name>
    <dbReference type="NCBI Taxonomy" id="1758121"/>
    <lineage>
        <taxon>Eukaryota</taxon>
        <taxon>Metazoa</taxon>
        <taxon>Chordata</taxon>
        <taxon>Craniata</taxon>
        <taxon>Vertebrata</taxon>
        <taxon>Euteleostomi</taxon>
        <taxon>Archelosauria</taxon>
        <taxon>Archosauria</taxon>
        <taxon>Dinosauria</taxon>
        <taxon>Saurischia</taxon>
        <taxon>Theropoda</taxon>
        <taxon>Coelurosauria</taxon>
        <taxon>Aves</taxon>
        <taxon>Neognathae</taxon>
        <taxon>Neoaves</taxon>
        <taxon>Charadriiformes</taxon>
        <taxon>Scolopacidae</taxon>
        <taxon>Limosa</taxon>
    </lineage>
</organism>
<accession>A0A2I0TZD1</accession>
<keyword evidence="2" id="KW-1185">Reference proteome</keyword>
<reference evidence="2" key="2">
    <citation type="submission" date="2017-12" db="EMBL/GenBank/DDBJ databases">
        <title>Genome sequence of the Bar-tailed Godwit (Limosa lapponica baueri).</title>
        <authorList>
            <person name="Lima N.C.B."/>
            <person name="Parody-Merino A.M."/>
            <person name="Battley P.F."/>
            <person name="Fidler A.E."/>
            <person name="Prosdocimi F."/>
        </authorList>
    </citation>
    <scope>NUCLEOTIDE SEQUENCE [LARGE SCALE GENOMIC DNA]</scope>
</reference>
<dbReference type="OrthoDB" id="416454at2759"/>
<dbReference type="Proteomes" id="UP000233556">
    <property type="component" value="Unassembled WGS sequence"/>
</dbReference>
<evidence type="ECO:0008006" key="3">
    <source>
        <dbReference type="Google" id="ProtNLM"/>
    </source>
</evidence>
<proteinExistence type="predicted"/>
<gene>
    <name evidence="1" type="ORF">llap_10521</name>
</gene>
<reference evidence="2" key="1">
    <citation type="submission" date="2017-11" db="EMBL/GenBank/DDBJ databases">
        <authorList>
            <person name="Lima N.C."/>
            <person name="Parody-Merino A.M."/>
            <person name="Battley P.F."/>
            <person name="Fidler A.E."/>
            <person name="Prosdocimi F."/>
        </authorList>
    </citation>
    <scope>NUCLEOTIDE SEQUENCE [LARGE SCALE GENOMIC DNA]</scope>
</reference>
<evidence type="ECO:0000313" key="1">
    <source>
        <dbReference type="EMBL" id="PKU39174.1"/>
    </source>
</evidence>
<evidence type="ECO:0000313" key="2">
    <source>
        <dbReference type="Proteomes" id="UP000233556"/>
    </source>
</evidence>